<keyword evidence="3" id="KW-1185">Reference proteome</keyword>
<evidence type="ECO:0008006" key="4">
    <source>
        <dbReference type="Google" id="ProtNLM"/>
    </source>
</evidence>
<protein>
    <recommendedName>
        <fullName evidence="4">VPLPA-CTERM protein sorting domain-containing protein</fullName>
    </recommendedName>
</protein>
<dbReference type="AlphaFoldDB" id="A0A0S4LEG4"/>
<feature type="chain" id="PRO_5006623905" description="VPLPA-CTERM protein sorting domain-containing protein" evidence="1">
    <location>
        <begin position="32"/>
        <end position="262"/>
    </location>
</feature>
<name>A0A0S4LEG4_9BACT</name>
<accession>A0A0S4LEG4</accession>
<dbReference type="NCBIfam" id="TIGR03370">
    <property type="entry name" value="VPLPA-CTERM"/>
    <property type="match status" value="1"/>
</dbReference>
<dbReference type="EMBL" id="CZQA01000001">
    <property type="protein sequence ID" value="CUS34294.1"/>
    <property type="molecule type" value="Genomic_DNA"/>
</dbReference>
<reference evidence="2 3" key="1">
    <citation type="submission" date="2015-10" db="EMBL/GenBank/DDBJ databases">
        <authorList>
            <person name="Gilbert D.G."/>
        </authorList>
    </citation>
    <scope>NUCLEOTIDE SEQUENCE [LARGE SCALE GENOMIC DNA]</scope>
    <source>
        <strain evidence="2">COMA1</strain>
    </source>
</reference>
<dbReference type="Proteomes" id="UP000199032">
    <property type="component" value="Unassembled WGS sequence"/>
</dbReference>
<keyword evidence="1" id="KW-0732">Signal</keyword>
<dbReference type="InterPro" id="IPR022472">
    <property type="entry name" value="VPLPA-CTERM"/>
</dbReference>
<feature type="signal peptide" evidence="1">
    <location>
        <begin position="1"/>
        <end position="31"/>
    </location>
</feature>
<sequence length="262" mass="27183">MNTTMRKRSVKTLFVVAMAVGLLMGAGTAGAHVEYLDLGGGGSATDSMKRYGWIDGTDTDLGDSHQVSFFKFSVSQASLVNITMTGANELGLNPAFTLYAGLMGDLAHDDTAFDPNNPVDGSFNKIASPVDNGVTTDALGRVSPFRDTANIDFEGQFNALGTWSMASDPSDGDVWRVIEYLTHKNDTAGNESLLGYFLPAGDYTIVASGAACTDAGAGCTGPFINGTVNVSTSPVPVPAALYLFGTGLAGLAGLARRTKTAV</sequence>
<gene>
    <name evidence="2" type="ORF">COMA1_11622</name>
</gene>
<evidence type="ECO:0000313" key="2">
    <source>
        <dbReference type="EMBL" id="CUS34294.1"/>
    </source>
</evidence>
<organism evidence="2 3">
    <name type="scientific">Candidatus Nitrospira nitrosa</name>
    <dbReference type="NCBI Taxonomy" id="1742972"/>
    <lineage>
        <taxon>Bacteria</taxon>
        <taxon>Pseudomonadati</taxon>
        <taxon>Nitrospirota</taxon>
        <taxon>Nitrospiria</taxon>
        <taxon>Nitrospirales</taxon>
        <taxon>Nitrospiraceae</taxon>
        <taxon>Nitrospira</taxon>
    </lineage>
</organism>
<evidence type="ECO:0000256" key="1">
    <source>
        <dbReference type="SAM" id="SignalP"/>
    </source>
</evidence>
<proteinExistence type="predicted"/>
<evidence type="ECO:0000313" key="3">
    <source>
        <dbReference type="Proteomes" id="UP000199032"/>
    </source>
</evidence>